<dbReference type="GeneID" id="98917775"/>
<organism evidence="2 3">
    <name type="scientific">Eshraghiella crossota DSM 2876</name>
    <dbReference type="NCBI Taxonomy" id="511680"/>
    <lineage>
        <taxon>Bacteria</taxon>
        <taxon>Bacillati</taxon>
        <taxon>Bacillota</taxon>
        <taxon>Clostridia</taxon>
        <taxon>Lachnospirales</taxon>
        <taxon>Lachnospiraceae</taxon>
        <taxon>Eshraghiella</taxon>
    </lineage>
</organism>
<dbReference type="Gene3D" id="3.40.50.2000">
    <property type="entry name" value="Glycogen Phosphorylase B"/>
    <property type="match status" value="2"/>
</dbReference>
<accession>D4S1X6</accession>
<dbReference type="Proteomes" id="UP000006238">
    <property type="component" value="Unassembled WGS sequence"/>
</dbReference>
<dbReference type="RefSeq" id="WP_005604073.1">
    <property type="nucleotide sequence ID" value="NZ_GG663524.1"/>
</dbReference>
<dbReference type="EMBL" id="ABWN01000035">
    <property type="protein sequence ID" value="EFF67874.1"/>
    <property type="molecule type" value="Genomic_DNA"/>
</dbReference>
<protein>
    <submittedName>
        <fullName evidence="2">Glycosyltransferase, group 1 family protein</fullName>
        <ecNumber evidence="2">2.4.-.-</ecNumber>
    </submittedName>
</protein>
<reference evidence="2 3" key="1">
    <citation type="submission" date="2010-02" db="EMBL/GenBank/DDBJ databases">
        <authorList>
            <person name="Weinstock G."/>
            <person name="Sodergren E."/>
            <person name="Clifton S."/>
            <person name="Fulton L."/>
            <person name="Fulton B."/>
            <person name="Courtney L."/>
            <person name="Fronick C."/>
            <person name="Harrison M."/>
            <person name="Strong C."/>
            <person name="Farmer C."/>
            <person name="Delahaunty K."/>
            <person name="Markovic C."/>
            <person name="Hall O."/>
            <person name="Minx P."/>
            <person name="Tomlinson C."/>
            <person name="Mitreva M."/>
            <person name="Nelson J."/>
            <person name="Hou S."/>
            <person name="Wollam A."/>
            <person name="Pepin K.H."/>
            <person name="Johnson M."/>
            <person name="Bhonagiri V."/>
            <person name="Zhang X."/>
            <person name="Suruliraj S."/>
            <person name="Warren W."/>
            <person name="Chinwalla A."/>
            <person name="Mardis E.R."/>
            <person name="Wilson R.K."/>
        </authorList>
    </citation>
    <scope>NUCLEOTIDE SEQUENCE [LARGE SCALE GENOMIC DNA]</scope>
    <source>
        <strain evidence="2 3">DSM 2876</strain>
    </source>
</reference>
<sequence>MKILMIPSRMLPIPPVKGGAVQNLINFYIEWNEKEKNNDLIVTSIYNEDAKNLSSELKNTVIAYTGRHRLLIKLMYKDIPKISGLAHKIINADYKKIIKKVIRQNKEKLDLVVLDNSTEYFELVRKEYEGKVAVHIYNDYLNSSVKNIDYIMKNVDRVITVSEYNSDIVRKLGYGEKVVTLHNGVDISRFGNEYTKGQRNGIREKLNIKDDEIAIIFVARLVPEKGIMELIKAFSKITEYTNLRLEVIGNKLYDGNVRDEFYEKLVSEAAKSLNKIDFIGYVGYDELPLYYSAADIAVLPSTYEEPFAMAAIEYMASELPVIVTNSGGLPEMVADTAIVVNKEENLIDNLKEAMLRLVSSKELCRDLGNRAKERAKLFDSRLYCEKLDKIFIDIINEKG</sequence>
<keyword evidence="2" id="KW-0328">Glycosyltransferase</keyword>
<keyword evidence="3" id="KW-1185">Reference proteome</keyword>
<dbReference type="eggNOG" id="COG0438">
    <property type="taxonomic scope" value="Bacteria"/>
</dbReference>
<dbReference type="AlphaFoldDB" id="D4S1X6"/>
<feature type="domain" description="Glycosyl transferase family 1" evidence="1">
    <location>
        <begin position="201"/>
        <end position="374"/>
    </location>
</feature>
<comment type="caution">
    <text evidence="2">The sequence shown here is derived from an EMBL/GenBank/DDBJ whole genome shotgun (WGS) entry which is preliminary data.</text>
</comment>
<dbReference type="EC" id="2.4.-.-" evidence="2"/>
<keyword evidence="2" id="KW-0808">Transferase</keyword>
<dbReference type="PANTHER" id="PTHR12526">
    <property type="entry name" value="GLYCOSYLTRANSFERASE"/>
    <property type="match status" value="1"/>
</dbReference>
<dbReference type="InterPro" id="IPR001296">
    <property type="entry name" value="Glyco_trans_1"/>
</dbReference>
<evidence type="ECO:0000259" key="1">
    <source>
        <dbReference type="Pfam" id="PF00534"/>
    </source>
</evidence>
<dbReference type="PANTHER" id="PTHR12526:SF630">
    <property type="entry name" value="GLYCOSYLTRANSFERASE"/>
    <property type="match status" value="1"/>
</dbReference>
<dbReference type="CDD" id="cd03801">
    <property type="entry name" value="GT4_PimA-like"/>
    <property type="match status" value="1"/>
</dbReference>
<name>D4S1X6_9FIRM</name>
<evidence type="ECO:0000313" key="3">
    <source>
        <dbReference type="Proteomes" id="UP000006238"/>
    </source>
</evidence>
<dbReference type="Pfam" id="PF00534">
    <property type="entry name" value="Glycos_transf_1"/>
    <property type="match status" value="1"/>
</dbReference>
<proteinExistence type="predicted"/>
<dbReference type="SUPFAM" id="SSF53756">
    <property type="entry name" value="UDP-Glycosyltransferase/glycogen phosphorylase"/>
    <property type="match status" value="1"/>
</dbReference>
<dbReference type="HOGENOM" id="CLU_009583_38_3_9"/>
<evidence type="ECO:0000313" key="2">
    <source>
        <dbReference type="EMBL" id="EFF67874.1"/>
    </source>
</evidence>
<gene>
    <name evidence="2" type="ORF">BUTYVIB_02098</name>
</gene>
<dbReference type="GO" id="GO:0016757">
    <property type="term" value="F:glycosyltransferase activity"/>
    <property type="evidence" value="ECO:0007669"/>
    <property type="project" value="UniProtKB-KW"/>
</dbReference>